<evidence type="ECO:0000256" key="4">
    <source>
        <dbReference type="ARBA" id="ARBA00023204"/>
    </source>
</evidence>
<comment type="function">
    <text evidence="5">This protein is involved in the repair of mismatches in DNA. It is required for dam-dependent methyl-directed DNA mismatch repair. May act as a 'molecular matchmaker', a protein that promotes the formation of a stable complex between two or more DNA-binding proteins in an ATP-dependent manner without itself being part of a final effector complex.</text>
</comment>
<dbReference type="Pfam" id="PF08676">
    <property type="entry name" value="MutL_C"/>
    <property type="match status" value="1"/>
</dbReference>
<dbReference type="PANTHER" id="PTHR10073:SF12">
    <property type="entry name" value="DNA MISMATCH REPAIR PROTEIN MLH1"/>
    <property type="match status" value="1"/>
</dbReference>
<accession>A0A7V8VD85</accession>
<keyword evidence="4 5" id="KW-0234">DNA repair</keyword>
<dbReference type="Pfam" id="PF01119">
    <property type="entry name" value="DNA_mis_repair"/>
    <property type="match status" value="1"/>
</dbReference>
<organism evidence="9 10">
    <name type="scientific">Thermogemmata fonticola</name>
    <dbReference type="NCBI Taxonomy" id="2755323"/>
    <lineage>
        <taxon>Bacteria</taxon>
        <taxon>Pseudomonadati</taxon>
        <taxon>Planctomycetota</taxon>
        <taxon>Planctomycetia</taxon>
        <taxon>Gemmatales</taxon>
        <taxon>Gemmataceae</taxon>
        <taxon>Thermogemmata</taxon>
    </lineage>
</organism>
<evidence type="ECO:0000256" key="1">
    <source>
        <dbReference type="ARBA" id="ARBA00006082"/>
    </source>
</evidence>
<reference evidence="9 10" key="1">
    <citation type="submission" date="2020-07" db="EMBL/GenBank/DDBJ databases">
        <title>Thermogemmata thermophila gen. nov., sp. nov., a novel moderate thermophilic planctomycete from a Kamchatka hot spring.</title>
        <authorList>
            <person name="Elcheninov A.G."/>
            <person name="Podosokorskaya O.A."/>
            <person name="Kovaleva O.L."/>
            <person name="Novikov A."/>
            <person name="Bonch-Osmolovskaya E.A."/>
            <person name="Toshchakov S.V."/>
            <person name="Kublanov I.V."/>
        </authorList>
    </citation>
    <scope>NUCLEOTIDE SEQUENCE [LARGE SCALE GENOMIC DNA]</scope>
    <source>
        <strain evidence="9 10">2918</strain>
    </source>
</reference>
<dbReference type="HAMAP" id="MF_00149">
    <property type="entry name" value="DNA_mis_repair"/>
    <property type="match status" value="1"/>
</dbReference>
<feature type="compositionally biased region" description="Pro residues" evidence="6">
    <location>
        <begin position="340"/>
        <end position="351"/>
    </location>
</feature>
<keyword evidence="10" id="KW-1185">Reference proteome</keyword>
<dbReference type="InterPro" id="IPR042120">
    <property type="entry name" value="MutL_C_dimsub"/>
</dbReference>
<dbReference type="GO" id="GO:0032300">
    <property type="term" value="C:mismatch repair complex"/>
    <property type="evidence" value="ECO:0007669"/>
    <property type="project" value="InterPro"/>
</dbReference>
<dbReference type="SMART" id="SM00853">
    <property type="entry name" value="MutL_C"/>
    <property type="match status" value="1"/>
</dbReference>
<sequence length="679" mass="73599">MNRIELLPPEVVTKIAAGEVIERPASVVKELLENSVDAGASRIDVAIEGGGTELIQVVDDGTGIAAEDLPLAFATHATSKLRTVEDLFAIRTLGFRGEALASIGGVAQVLLQSRAAGVEIGAEIQCWGGQLSEVRPWNGAVGTRVEVRHLFYNVPVRKKFLKSVATEVGHICEAVIRLALACPHLHLTLRHNGKLIYDLPATVGIPERIGLFFGADVRDALYEVDSTAGPIRLWGYIADPRVDRGHARMQYLFLNGRWFRDRMITHALQEAYRGLLLSGRYPVAFLFLIVPPQQVDVNVHPTKAEVRFQDSSLIYSLIRSTIQRRLRQANLVPDWQWPDEGPPPPPAPTPPAVTGSIASPPASASPQSAGGLSPRYQQAMQTVAPWEAATRAGPPAGPTAPLAGVADSNPVESGEGHASPAPSLFPSGQEEFSPHERMPHAPPSSWEANLGSAPFSVGLTISPAPPAAPSAAAPSPGPSPETVREAEEEQIGPALQIQDTYIVQETAQGMLVIDQHALHERILFEQLRQRILQGSLEVQPLLVPEPIELTPTEAAQLLSVADILRTLGLDIVPFGGNTALIQSYPALLSRRSPQEIVRGILDYLLAHDQLPSREVLLYDLLATMACKAAIKAGDRLSPEEIAALLRLRRWAEKSHHCPHGRPTTLLISRSDLDRQFRRT</sequence>
<keyword evidence="9" id="KW-0255">Endonuclease</keyword>
<dbReference type="FunFam" id="3.30.565.10:FF:000003">
    <property type="entry name" value="DNA mismatch repair endonuclease MutL"/>
    <property type="match status" value="1"/>
</dbReference>
<dbReference type="EMBL" id="JACEFB010000003">
    <property type="protein sequence ID" value="MBA2225821.1"/>
    <property type="molecule type" value="Genomic_DNA"/>
</dbReference>
<feature type="domain" description="DNA mismatch repair protein S5" evidence="8">
    <location>
        <begin position="209"/>
        <end position="327"/>
    </location>
</feature>
<dbReference type="InterPro" id="IPR002099">
    <property type="entry name" value="MutL/Mlh/PMS"/>
</dbReference>
<dbReference type="SUPFAM" id="SSF55874">
    <property type="entry name" value="ATPase domain of HSP90 chaperone/DNA topoisomerase II/histidine kinase"/>
    <property type="match status" value="1"/>
</dbReference>
<dbReference type="InterPro" id="IPR020667">
    <property type="entry name" value="DNA_mismatch_repair_MutL"/>
</dbReference>
<comment type="similarity">
    <text evidence="1 5">Belongs to the DNA mismatch repair MutL/HexB family.</text>
</comment>
<comment type="caution">
    <text evidence="9">The sequence shown here is derived from an EMBL/GenBank/DDBJ whole genome shotgun (WGS) entry which is preliminary data.</text>
</comment>
<dbReference type="SUPFAM" id="SSF118116">
    <property type="entry name" value="DNA mismatch repair protein MutL"/>
    <property type="match status" value="1"/>
</dbReference>
<dbReference type="InterPro" id="IPR014790">
    <property type="entry name" value="MutL_C"/>
</dbReference>
<dbReference type="GO" id="GO:0006298">
    <property type="term" value="P:mismatch repair"/>
    <property type="evidence" value="ECO:0007669"/>
    <property type="project" value="UniProtKB-UniRule"/>
</dbReference>
<dbReference type="InterPro" id="IPR020568">
    <property type="entry name" value="Ribosomal_Su5_D2-typ_SF"/>
</dbReference>
<proteinExistence type="inferred from homology"/>
<dbReference type="InterPro" id="IPR038973">
    <property type="entry name" value="MutL/Mlh/Pms-like"/>
</dbReference>
<dbReference type="SUPFAM" id="SSF54211">
    <property type="entry name" value="Ribosomal protein S5 domain 2-like"/>
    <property type="match status" value="1"/>
</dbReference>
<keyword evidence="9" id="KW-0540">Nuclease</keyword>
<dbReference type="GO" id="GO:0005524">
    <property type="term" value="F:ATP binding"/>
    <property type="evidence" value="ECO:0007669"/>
    <property type="project" value="InterPro"/>
</dbReference>
<dbReference type="AlphaFoldDB" id="A0A7V8VD85"/>
<dbReference type="InterPro" id="IPR042121">
    <property type="entry name" value="MutL_C_regsub"/>
</dbReference>
<dbReference type="CDD" id="cd00782">
    <property type="entry name" value="MutL_Trans"/>
    <property type="match status" value="1"/>
</dbReference>
<dbReference type="InterPro" id="IPR036890">
    <property type="entry name" value="HATPase_C_sf"/>
</dbReference>
<evidence type="ECO:0000259" key="8">
    <source>
        <dbReference type="SMART" id="SM01340"/>
    </source>
</evidence>
<dbReference type="InterPro" id="IPR013507">
    <property type="entry name" value="DNA_mismatch_S5_2-like"/>
</dbReference>
<feature type="domain" description="MutL C-terminal dimerisation" evidence="7">
    <location>
        <begin position="494"/>
        <end position="636"/>
    </location>
</feature>
<dbReference type="SMART" id="SM01340">
    <property type="entry name" value="DNA_mis_repair"/>
    <property type="match status" value="1"/>
</dbReference>
<dbReference type="GO" id="GO:0030983">
    <property type="term" value="F:mismatched DNA binding"/>
    <property type="evidence" value="ECO:0007669"/>
    <property type="project" value="InterPro"/>
</dbReference>
<gene>
    <name evidence="5 9" type="primary">mutL</name>
    <name evidence="9" type="ORF">H0921_06545</name>
</gene>
<dbReference type="Gene3D" id="3.30.1370.100">
    <property type="entry name" value="MutL, C-terminal domain, regulatory subdomain"/>
    <property type="match status" value="1"/>
</dbReference>
<dbReference type="RefSeq" id="WP_194537257.1">
    <property type="nucleotide sequence ID" value="NZ_JACEFB010000003.1"/>
</dbReference>
<dbReference type="InterPro" id="IPR014762">
    <property type="entry name" value="DNA_mismatch_repair_CS"/>
</dbReference>
<dbReference type="InterPro" id="IPR014721">
    <property type="entry name" value="Ribsml_uS5_D2-typ_fold_subgr"/>
</dbReference>
<evidence type="ECO:0000256" key="6">
    <source>
        <dbReference type="SAM" id="MobiDB-lite"/>
    </source>
</evidence>
<dbReference type="Gene3D" id="3.30.1540.20">
    <property type="entry name" value="MutL, C-terminal domain, dimerisation subdomain"/>
    <property type="match status" value="1"/>
</dbReference>
<dbReference type="NCBIfam" id="TIGR00585">
    <property type="entry name" value="mutl"/>
    <property type="match status" value="1"/>
</dbReference>
<evidence type="ECO:0000259" key="7">
    <source>
        <dbReference type="SMART" id="SM00853"/>
    </source>
</evidence>
<feature type="region of interest" description="Disordered" evidence="6">
    <location>
        <begin position="334"/>
        <end position="489"/>
    </location>
</feature>
<protein>
    <recommendedName>
        <fullName evidence="2 5">DNA mismatch repair protein MutL</fullName>
    </recommendedName>
</protein>
<dbReference type="PROSITE" id="PS00058">
    <property type="entry name" value="DNA_MISMATCH_REPAIR_1"/>
    <property type="match status" value="1"/>
</dbReference>
<dbReference type="Pfam" id="PF13589">
    <property type="entry name" value="HATPase_c_3"/>
    <property type="match status" value="1"/>
</dbReference>
<evidence type="ECO:0000256" key="2">
    <source>
        <dbReference type="ARBA" id="ARBA00021975"/>
    </source>
</evidence>
<dbReference type="Gene3D" id="3.30.230.10">
    <property type="match status" value="1"/>
</dbReference>
<keyword evidence="9" id="KW-0378">Hydrolase</keyword>
<name>A0A7V8VD85_9BACT</name>
<dbReference type="InterPro" id="IPR037198">
    <property type="entry name" value="MutL_C_sf"/>
</dbReference>
<dbReference type="GO" id="GO:0016887">
    <property type="term" value="F:ATP hydrolysis activity"/>
    <property type="evidence" value="ECO:0007669"/>
    <property type="project" value="InterPro"/>
</dbReference>
<dbReference type="GO" id="GO:0004519">
    <property type="term" value="F:endonuclease activity"/>
    <property type="evidence" value="ECO:0007669"/>
    <property type="project" value="UniProtKB-KW"/>
</dbReference>
<dbReference type="Gene3D" id="3.30.565.10">
    <property type="entry name" value="Histidine kinase-like ATPase, C-terminal domain"/>
    <property type="match status" value="1"/>
</dbReference>
<evidence type="ECO:0000256" key="5">
    <source>
        <dbReference type="HAMAP-Rule" id="MF_00149"/>
    </source>
</evidence>
<dbReference type="GO" id="GO:0140664">
    <property type="term" value="F:ATP-dependent DNA damage sensor activity"/>
    <property type="evidence" value="ECO:0007669"/>
    <property type="project" value="InterPro"/>
</dbReference>
<dbReference type="Proteomes" id="UP000542342">
    <property type="component" value="Unassembled WGS sequence"/>
</dbReference>
<dbReference type="PANTHER" id="PTHR10073">
    <property type="entry name" value="DNA MISMATCH REPAIR PROTEIN MLH, PMS, MUTL"/>
    <property type="match status" value="1"/>
</dbReference>
<evidence type="ECO:0000313" key="9">
    <source>
        <dbReference type="EMBL" id="MBA2225821.1"/>
    </source>
</evidence>
<dbReference type="CDD" id="cd16926">
    <property type="entry name" value="HATPase_MutL-MLH-PMS-like"/>
    <property type="match status" value="1"/>
</dbReference>
<evidence type="ECO:0000256" key="3">
    <source>
        <dbReference type="ARBA" id="ARBA00022763"/>
    </source>
</evidence>
<keyword evidence="3 5" id="KW-0227">DNA damage</keyword>
<feature type="compositionally biased region" description="Low complexity" evidence="6">
    <location>
        <begin position="355"/>
        <end position="374"/>
    </location>
</feature>
<evidence type="ECO:0000313" key="10">
    <source>
        <dbReference type="Proteomes" id="UP000542342"/>
    </source>
</evidence>
<feature type="compositionally biased region" description="Low complexity" evidence="6">
    <location>
        <begin position="388"/>
        <end position="406"/>
    </location>
</feature>